<proteinExistence type="predicted"/>
<reference evidence="2" key="1">
    <citation type="submission" date="2019-08" db="EMBL/GenBank/DDBJ databases">
        <title>Limnoglobus roseus gen. nov., sp. nov., a novel freshwater planctomycete with a giant genome from the family Gemmataceae.</title>
        <authorList>
            <person name="Kulichevskaya I.S."/>
            <person name="Naumoff D.G."/>
            <person name="Miroshnikov K."/>
            <person name="Ivanova A."/>
            <person name="Philippov D.A."/>
            <person name="Hakobyan A."/>
            <person name="Rijpstra I.C."/>
            <person name="Sinninghe Damste J.S."/>
            <person name="Liesack W."/>
            <person name="Dedysh S.N."/>
        </authorList>
    </citation>
    <scope>NUCLEOTIDE SEQUENCE [LARGE SCALE GENOMIC DNA]</scope>
    <source>
        <strain evidence="2">PX52</strain>
    </source>
</reference>
<gene>
    <name evidence="1" type="ORF">PX52LOC_08249</name>
</gene>
<evidence type="ECO:0000313" key="1">
    <source>
        <dbReference type="EMBL" id="QEL21119.1"/>
    </source>
</evidence>
<keyword evidence="2" id="KW-1185">Reference proteome</keyword>
<accession>A0A5C1ANZ1</accession>
<dbReference type="EMBL" id="CP042425">
    <property type="protein sequence ID" value="QEL21119.1"/>
    <property type="molecule type" value="Genomic_DNA"/>
</dbReference>
<organism evidence="1 2">
    <name type="scientific">Limnoglobus roseus</name>
    <dbReference type="NCBI Taxonomy" id="2598579"/>
    <lineage>
        <taxon>Bacteria</taxon>
        <taxon>Pseudomonadati</taxon>
        <taxon>Planctomycetota</taxon>
        <taxon>Planctomycetia</taxon>
        <taxon>Gemmatales</taxon>
        <taxon>Gemmataceae</taxon>
        <taxon>Limnoglobus</taxon>
    </lineage>
</organism>
<sequence>MAAAPRIVFFGLPHTGKTALLHAFADPDAPVSLLPPGKTGEMSRVLPSGVVLCDVDGRSAKEIISDPVQIQRNEATANDVRSADAIVLALDASASSELMLGLFAEFALFLEGFEKTRSHGREVGGLPIYLTLTKCDTLFRPGDDPNEWLRRVEAKKQSVRTAFEDYLAETGHGGPVASPFGFGSIEVHVAATAIQFPPDHAFHALRAPFGVEELQEDCTQAATAFRRRIESSHRQLRWTVAGSSVLVGTMLATLLGLFAFSPTADEDRLGRRVQLYRQNEGPSEVRLADKRFDRNRKELEAIREDYAFDELPPEVREFIDNRLREFTAYRDFREKFQRPRIGPAEVRTGAELDRLDAELNSLLVPPPEFAAAWSDTEAIRLFRKWKTDAGLVRQAEATLNEWYRGLIRRGTALLLASTLDAGWRQDATGLFAESDRPPFDPTATIAGSERLPVARGAALSYGEIFDFDRIDQARGDWADTRDRLAAMRTFGDLLGMTGGPNALLVFPEPTSDPAVSARLGADLLPKVPAVAGSISQFPDPIRGELQKRLRQSQEAGAKHVQTVVRAKLGGESREGWGNVARWLAEPDAKAWGQLLGRVGRWGEFDSADPLEEAVAFLKRDRFELDFANLEVTIPNDLRDRRLIPNGPLVVRQGTKELSFRTTGEPQTSASATGYRFTADGESKLTVRPGDEVSASLKLKAGDREFRLEWTNGGSVVYQFESLHREPTLATELSERATGVKLSAAALPRMPLVLRIQ</sequence>
<dbReference type="Proteomes" id="UP000324974">
    <property type="component" value="Chromosome"/>
</dbReference>
<dbReference type="Gene3D" id="3.40.50.300">
    <property type="entry name" value="P-loop containing nucleotide triphosphate hydrolases"/>
    <property type="match status" value="1"/>
</dbReference>
<dbReference type="AlphaFoldDB" id="A0A5C1ANZ1"/>
<dbReference type="KEGG" id="lrs:PX52LOC_08249"/>
<dbReference type="RefSeq" id="WP_149115359.1">
    <property type="nucleotide sequence ID" value="NZ_CP042425.1"/>
</dbReference>
<dbReference type="SUPFAM" id="SSF52540">
    <property type="entry name" value="P-loop containing nucleoside triphosphate hydrolases"/>
    <property type="match status" value="1"/>
</dbReference>
<dbReference type="InterPro" id="IPR027417">
    <property type="entry name" value="P-loop_NTPase"/>
</dbReference>
<evidence type="ECO:0000313" key="2">
    <source>
        <dbReference type="Proteomes" id="UP000324974"/>
    </source>
</evidence>
<dbReference type="CDD" id="cd00882">
    <property type="entry name" value="Ras_like_GTPase"/>
    <property type="match status" value="1"/>
</dbReference>
<dbReference type="OrthoDB" id="248787at2"/>
<protein>
    <submittedName>
        <fullName evidence="1">Uncharacterized protein</fullName>
    </submittedName>
</protein>
<name>A0A5C1ANZ1_9BACT</name>